<feature type="domain" description="Impact N-terminal" evidence="2">
    <location>
        <begin position="19"/>
        <end position="125"/>
    </location>
</feature>
<comment type="similarity">
    <text evidence="1">Belongs to the IMPACT family.</text>
</comment>
<dbReference type="Gene3D" id="3.30.230.30">
    <property type="entry name" value="Impact, N-terminal domain"/>
    <property type="match status" value="1"/>
</dbReference>
<proteinExistence type="inferred from homology"/>
<organism evidence="3 4">
    <name type="scientific">Reichenbachiella faecimaris</name>
    <dbReference type="NCBI Taxonomy" id="692418"/>
    <lineage>
        <taxon>Bacteria</taxon>
        <taxon>Pseudomonadati</taxon>
        <taxon>Bacteroidota</taxon>
        <taxon>Cytophagia</taxon>
        <taxon>Cytophagales</taxon>
        <taxon>Reichenbachiellaceae</taxon>
        <taxon>Reichenbachiella</taxon>
    </lineage>
</organism>
<gene>
    <name evidence="3" type="ORF">SAMN04488029_2899</name>
</gene>
<dbReference type="GO" id="GO:0006446">
    <property type="term" value="P:regulation of translational initiation"/>
    <property type="evidence" value="ECO:0007669"/>
    <property type="project" value="TreeGrafter"/>
</dbReference>
<protein>
    <submittedName>
        <fullName evidence="3">Uncharacterized protein, YigZ family</fullName>
    </submittedName>
</protein>
<dbReference type="Proteomes" id="UP000192472">
    <property type="component" value="Unassembled WGS sequence"/>
</dbReference>
<evidence type="ECO:0000259" key="2">
    <source>
        <dbReference type="Pfam" id="PF01205"/>
    </source>
</evidence>
<dbReference type="AlphaFoldDB" id="A0A1W2GJD5"/>
<dbReference type="PANTHER" id="PTHR16301:SF20">
    <property type="entry name" value="IMPACT FAMILY MEMBER YIGZ"/>
    <property type="match status" value="1"/>
</dbReference>
<dbReference type="STRING" id="692418.SAMN04488029_2899"/>
<dbReference type="Pfam" id="PF01205">
    <property type="entry name" value="Impact_N"/>
    <property type="match status" value="1"/>
</dbReference>
<evidence type="ECO:0000256" key="1">
    <source>
        <dbReference type="ARBA" id="ARBA00007665"/>
    </source>
</evidence>
<dbReference type="InterPro" id="IPR023582">
    <property type="entry name" value="Impact"/>
</dbReference>
<accession>A0A1W2GJD5</accession>
<dbReference type="InterPro" id="IPR001498">
    <property type="entry name" value="Impact_N"/>
</dbReference>
<dbReference type="PROSITE" id="PS00910">
    <property type="entry name" value="UPF0029"/>
    <property type="match status" value="1"/>
</dbReference>
<dbReference type="InterPro" id="IPR020569">
    <property type="entry name" value="UPF0029_Impact_CS"/>
</dbReference>
<sequence length="199" mass="22726">MAESYRIIKSPTEGFYKEKGSKFLGFAYPVNSLEEVKETLEGLKKEYYDARHHCYAHVIEDDQHQLIRANDDGEPNHSAGDPILGQIRSFELTNTLVVVVRYFGGTKLGVSGLIHAYKTAAEEALQKAAIEVVEIKQDFRVEYGYEKTSDVMRIINDFGVEIKNQEFMEICTLFGRIEPEKFEALKDKLSLIQLIARKL</sequence>
<keyword evidence="4" id="KW-1185">Reference proteome</keyword>
<name>A0A1W2GJD5_REIFA</name>
<dbReference type="PANTHER" id="PTHR16301">
    <property type="entry name" value="IMPACT-RELATED"/>
    <property type="match status" value="1"/>
</dbReference>
<dbReference type="InterPro" id="IPR036956">
    <property type="entry name" value="Impact_N_sf"/>
</dbReference>
<dbReference type="RefSeq" id="WP_084373549.1">
    <property type="nucleotide sequence ID" value="NZ_FWYF01000003.1"/>
</dbReference>
<dbReference type="OrthoDB" id="9813771at2"/>
<evidence type="ECO:0000313" key="4">
    <source>
        <dbReference type="Proteomes" id="UP000192472"/>
    </source>
</evidence>
<dbReference type="SUPFAM" id="SSF54211">
    <property type="entry name" value="Ribosomal protein S5 domain 2-like"/>
    <property type="match status" value="1"/>
</dbReference>
<dbReference type="GO" id="GO:0005737">
    <property type="term" value="C:cytoplasm"/>
    <property type="evidence" value="ECO:0007669"/>
    <property type="project" value="TreeGrafter"/>
</dbReference>
<dbReference type="EMBL" id="FWYF01000003">
    <property type="protein sequence ID" value="SMD36448.1"/>
    <property type="molecule type" value="Genomic_DNA"/>
</dbReference>
<reference evidence="3 4" key="1">
    <citation type="submission" date="2017-04" db="EMBL/GenBank/DDBJ databases">
        <authorList>
            <person name="Afonso C.L."/>
            <person name="Miller P.J."/>
            <person name="Scott M.A."/>
            <person name="Spackman E."/>
            <person name="Goraichik I."/>
            <person name="Dimitrov K.M."/>
            <person name="Suarez D.L."/>
            <person name="Swayne D.E."/>
        </authorList>
    </citation>
    <scope>NUCLEOTIDE SEQUENCE [LARGE SCALE GENOMIC DNA]</scope>
    <source>
        <strain evidence="3 4">DSM 26133</strain>
    </source>
</reference>
<evidence type="ECO:0000313" key="3">
    <source>
        <dbReference type="EMBL" id="SMD36448.1"/>
    </source>
</evidence>
<dbReference type="InterPro" id="IPR020568">
    <property type="entry name" value="Ribosomal_Su5_D2-typ_SF"/>
</dbReference>